<evidence type="ECO:0000313" key="1">
    <source>
        <dbReference type="EMBL" id="QQV89746.1"/>
    </source>
</evidence>
<keyword evidence="2" id="KW-1185">Reference proteome</keyword>
<gene>
    <name evidence="1" type="ORF">Calle1_69</name>
</gene>
<reference evidence="1 2" key="1">
    <citation type="submission" date="2020-07" db="EMBL/GenBank/DDBJ databases">
        <title>Highly diverse flavobacterial phages as mortality factor during North Sea spring blooms.</title>
        <authorList>
            <person name="Bartlau N."/>
            <person name="Wichels A."/>
            <person name="Krohne G."/>
            <person name="Adriaenssens E.M."/>
            <person name="Heins A."/>
            <person name="Fuchs B.M."/>
            <person name="Amann R."/>
            <person name="Moraru C."/>
        </authorList>
    </citation>
    <scope>NUCLEOTIDE SEQUENCE [LARGE SCALE GENOMIC DNA]</scope>
</reference>
<dbReference type="Proteomes" id="UP000693797">
    <property type="component" value="Segment"/>
</dbReference>
<proteinExistence type="predicted"/>
<protein>
    <submittedName>
        <fullName evidence="1">Uncharacterized protein</fullName>
    </submittedName>
</protein>
<accession>A0A8E4ZJ26</accession>
<sequence>MKFYIKVFGEDLFIGGNNRRVSDKAQAKVYEVSEVLEAITGLNERVIAVPLEYIDLSERDLTKESILYIPNTRFLLYSPVTGVFFKEPYKGNTIDPGGAYQYSLKEVKFYGGRINWALPCSEISSEVFVYSTQLGRFLKVDPLSPTIQEPELIGREGISVIL</sequence>
<dbReference type="EMBL" id="MT732432">
    <property type="protein sequence ID" value="QQV89746.1"/>
    <property type="molecule type" value="Genomic_DNA"/>
</dbReference>
<organism evidence="1 2">
    <name type="scientific">Cellulophaga phage Calle_1</name>
    <dbReference type="NCBI Taxonomy" id="2745643"/>
    <lineage>
        <taxon>Viruses</taxon>
        <taxon>Duplodnaviria</taxon>
        <taxon>Heunggongvirae</taxon>
        <taxon>Uroviricota</taxon>
        <taxon>Caudoviricetes</taxon>
        <taxon>Pervagoviridae</taxon>
        <taxon>Callevirus</taxon>
        <taxon>Callevirus Calle</taxon>
    </lineage>
</organism>
<name>A0A8E4ZJ26_9CAUD</name>
<evidence type="ECO:0000313" key="2">
    <source>
        <dbReference type="Proteomes" id="UP000693797"/>
    </source>
</evidence>